<reference evidence="2" key="1">
    <citation type="submission" date="2022-10" db="EMBL/GenBank/DDBJ databases">
        <title>The complete genomes of actinobacterial strains from the NBC collection.</title>
        <authorList>
            <person name="Joergensen T.S."/>
            <person name="Alvarez Arevalo M."/>
            <person name="Sterndorff E.B."/>
            <person name="Faurdal D."/>
            <person name="Vuksanovic O."/>
            <person name="Mourched A.-S."/>
            <person name="Charusanti P."/>
            <person name="Shaw S."/>
            <person name="Blin K."/>
            <person name="Weber T."/>
        </authorList>
    </citation>
    <scope>NUCLEOTIDE SEQUENCE</scope>
    <source>
        <strain evidence="2">NBC_00222</strain>
    </source>
</reference>
<proteinExistence type="predicted"/>
<evidence type="ECO:0000313" key="3">
    <source>
        <dbReference type="Proteomes" id="UP001432222"/>
    </source>
</evidence>
<sequence length="86" mass="9259">MPLRFKGIDPSTGGGGSPTVWVDEETREIVIQGWDVVGERLSEIRDTEWVPGHSTGVPAGESVVRLPVRMAAILREACDDAERAGS</sequence>
<dbReference type="Proteomes" id="UP001432222">
    <property type="component" value="Chromosome"/>
</dbReference>
<dbReference type="EMBL" id="CP108110">
    <property type="protein sequence ID" value="WUQ83572.1"/>
    <property type="molecule type" value="Genomic_DNA"/>
</dbReference>
<keyword evidence="3" id="KW-1185">Reference proteome</keyword>
<dbReference type="RefSeq" id="WP_328954590.1">
    <property type="nucleotide sequence ID" value="NZ_CP108110.1"/>
</dbReference>
<evidence type="ECO:0000313" key="2">
    <source>
        <dbReference type="EMBL" id="WUQ83572.1"/>
    </source>
</evidence>
<gene>
    <name evidence="2" type="ORF">OHA16_11720</name>
</gene>
<protein>
    <submittedName>
        <fullName evidence="2">Uncharacterized protein</fullName>
    </submittedName>
</protein>
<evidence type="ECO:0000256" key="1">
    <source>
        <dbReference type="SAM" id="MobiDB-lite"/>
    </source>
</evidence>
<organism evidence="2 3">
    <name type="scientific">Kitasatospora purpeofusca</name>
    <dbReference type="NCBI Taxonomy" id="67352"/>
    <lineage>
        <taxon>Bacteria</taxon>
        <taxon>Bacillati</taxon>
        <taxon>Actinomycetota</taxon>
        <taxon>Actinomycetes</taxon>
        <taxon>Kitasatosporales</taxon>
        <taxon>Streptomycetaceae</taxon>
        <taxon>Kitasatospora</taxon>
    </lineage>
</organism>
<accession>A0ABZ1TXA8</accession>
<name>A0ABZ1TXA8_9ACTN</name>
<feature type="region of interest" description="Disordered" evidence="1">
    <location>
        <begin position="1"/>
        <end position="20"/>
    </location>
</feature>